<proteinExistence type="predicted"/>
<gene>
    <name evidence="1" type="ORF">DDE23_03340</name>
</gene>
<evidence type="ECO:0000313" key="1">
    <source>
        <dbReference type="EMBL" id="PVE49442.1"/>
    </source>
</evidence>
<dbReference type="EMBL" id="QDDR01000001">
    <property type="protein sequence ID" value="PVE49442.1"/>
    <property type="molecule type" value="Genomic_DNA"/>
</dbReference>
<dbReference type="OrthoDB" id="7873178at2"/>
<dbReference type="Proteomes" id="UP000244810">
    <property type="component" value="Unassembled WGS sequence"/>
</dbReference>
<protein>
    <submittedName>
        <fullName evidence="1">Uncharacterized protein</fullName>
    </submittedName>
</protein>
<accession>A0A2T7UXN4</accession>
<evidence type="ECO:0000313" key="2">
    <source>
        <dbReference type="Proteomes" id="UP000244810"/>
    </source>
</evidence>
<comment type="caution">
    <text evidence="1">The sequence shown here is derived from an EMBL/GenBank/DDBJ whole genome shotgun (WGS) entry which is preliminary data.</text>
</comment>
<name>A0A2T7UXN4_9RHOB</name>
<dbReference type="RefSeq" id="WP_107749946.1">
    <property type="nucleotide sequence ID" value="NZ_QBKF01000001.1"/>
</dbReference>
<organism evidence="1 2">
    <name type="scientific">Pararhodobacter aggregans</name>
    <dbReference type="NCBI Taxonomy" id="404875"/>
    <lineage>
        <taxon>Bacteria</taxon>
        <taxon>Pseudomonadati</taxon>
        <taxon>Pseudomonadota</taxon>
        <taxon>Alphaproteobacteria</taxon>
        <taxon>Rhodobacterales</taxon>
        <taxon>Paracoccaceae</taxon>
        <taxon>Pararhodobacter</taxon>
    </lineage>
</organism>
<dbReference type="AlphaFoldDB" id="A0A2T7UXN4"/>
<sequence>MTQALTNEEKSKDEFFQALARVAEDMVEKHGKEFASGALILAAQWVAQNRIGKKDDPMH</sequence>
<reference evidence="1 2" key="1">
    <citation type="journal article" date="2011" name="Syst. Appl. Microbiol.">
        <title>Defluviimonas denitrificans gen. nov., sp. nov., and Pararhodobacter aggregans gen. nov., sp. nov., non-phototrophic Rhodobacteraceae from the biofilter of a marine aquaculture.</title>
        <authorList>
            <person name="Foesel B.U."/>
            <person name="Drake H.L."/>
            <person name="Schramm A."/>
        </authorList>
    </citation>
    <scope>NUCLEOTIDE SEQUENCE [LARGE SCALE GENOMIC DNA]</scope>
    <source>
        <strain evidence="1 2">D1-19</strain>
    </source>
</reference>
<keyword evidence="2" id="KW-1185">Reference proteome</keyword>